<evidence type="ECO:0000256" key="1">
    <source>
        <dbReference type="SAM" id="SignalP"/>
    </source>
</evidence>
<feature type="signal peptide" evidence="1">
    <location>
        <begin position="1"/>
        <end position="19"/>
    </location>
</feature>
<evidence type="ECO:0000313" key="3">
    <source>
        <dbReference type="Proteomes" id="UP000032534"/>
    </source>
</evidence>
<keyword evidence="3" id="KW-1185">Reference proteome</keyword>
<accession>A0A0D7X2X9</accession>
<evidence type="ECO:0000313" key="2">
    <source>
        <dbReference type="EMBL" id="KJD45318.1"/>
    </source>
</evidence>
<proteinExistence type="predicted"/>
<dbReference type="PROSITE" id="PS51257">
    <property type="entry name" value="PROKAR_LIPOPROTEIN"/>
    <property type="match status" value="1"/>
</dbReference>
<organism evidence="2 3">
    <name type="scientific">Paenibacillus terrae</name>
    <dbReference type="NCBI Taxonomy" id="159743"/>
    <lineage>
        <taxon>Bacteria</taxon>
        <taxon>Bacillati</taxon>
        <taxon>Bacillota</taxon>
        <taxon>Bacilli</taxon>
        <taxon>Bacillales</taxon>
        <taxon>Paenibacillaceae</taxon>
        <taxon>Paenibacillus</taxon>
    </lineage>
</organism>
<evidence type="ECO:0008006" key="4">
    <source>
        <dbReference type="Google" id="ProtNLM"/>
    </source>
</evidence>
<sequence>MKLKPITWMLAILTVSAVAFTGCIINNVNAEADILRKSESVTYEPVPADVVEQLNQPDRIKTKDGLFVKTLQPEKHFSQNEVVYDVSEATDKTKVIIAYDATYVKEEDNK</sequence>
<dbReference type="OrthoDB" id="2632156at2"/>
<gene>
    <name evidence="2" type="ORF">QD47_12315</name>
</gene>
<protein>
    <recommendedName>
        <fullName evidence="4">Lipoprotein</fullName>
    </recommendedName>
</protein>
<keyword evidence="1" id="KW-0732">Signal</keyword>
<dbReference type="AlphaFoldDB" id="A0A0D7X2X9"/>
<dbReference type="PATRIC" id="fig|159743.3.peg.2743"/>
<dbReference type="Proteomes" id="UP000032534">
    <property type="component" value="Unassembled WGS sequence"/>
</dbReference>
<dbReference type="EMBL" id="JTHP01000021">
    <property type="protein sequence ID" value="KJD45318.1"/>
    <property type="molecule type" value="Genomic_DNA"/>
</dbReference>
<feature type="chain" id="PRO_5039207717" description="Lipoprotein" evidence="1">
    <location>
        <begin position="20"/>
        <end position="110"/>
    </location>
</feature>
<name>A0A0D7X2X9_9BACL</name>
<reference evidence="2 3" key="1">
    <citation type="submission" date="2014-11" db="EMBL/GenBank/DDBJ databases">
        <title>Draft Genome Sequences of Paenibacillus polymyxa NRRL B-30509 and Paenibacillus terrae NRRL B-30644, Strains from a Poultry Environment that Produce Tridecaptin A and Paenicidins.</title>
        <authorList>
            <person name="van Belkum M.J."/>
            <person name="Lohans C.T."/>
            <person name="Vederas J.C."/>
        </authorList>
    </citation>
    <scope>NUCLEOTIDE SEQUENCE [LARGE SCALE GENOMIC DNA]</scope>
    <source>
        <strain evidence="2 3">NRRL B-30644</strain>
    </source>
</reference>
<dbReference type="RefSeq" id="WP_044646403.1">
    <property type="nucleotide sequence ID" value="NZ_JTHP01000021.1"/>
</dbReference>
<comment type="caution">
    <text evidence="2">The sequence shown here is derived from an EMBL/GenBank/DDBJ whole genome shotgun (WGS) entry which is preliminary data.</text>
</comment>